<keyword evidence="10" id="KW-0472">Membrane</keyword>
<comment type="caution">
    <text evidence="12">The sequence shown here is derived from an EMBL/GenBank/DDBJ whole genome shotgun (WGS) entry which is preliminary data.</text>
</comment>
<dbReference type="PROSITE" id="PS51847">
    <property type="entry name" value="SMP"/>
    <property type="match status" value="1"/>
</dbReference>
<evidence type="ECO:0000256" key="1">
    <source>
        <dbReference type="ARBA" id="ARBA00004370"/>
    </source>
</evidence>
<dbReference type="PANTHER" id="PTHR45761:SF1">
    <property type="entry name" value="EXTENDED SYNAPTOTAGMIN-LIKE PROTEIN 2, ISOFORM C"/>
    <property type="match status" value="1"/>
</dbReference>
<organism evidence="12 13">
    <name type="scientific">Calicophoron daubneyi</name>
    <name type="common">Rumen fluke</name>
    <name type="synonym">Paramphistomum daubneyi</name>
    <dbReference type="NCBI Taxonomy" id="300641"/>
    <lineage>
        <taxon>Eukaryota</taxon>
        <taxon>Metazoa</taxon>
        <taxon>Spiralia</taxon>
        <taxon>Lophotrochozoa</taxon>
        <taxon>Platyhelminthes</taxon>
        <taxon>Trematoda</taxon>
        <taxon>Digenea</taxon>
        <taxon>Plagiorchiida</taxon>
        <taxon>Pronocephalata</taxon>
        <taxon>Paramphistomoidea</taxon>
        <taxon>Paramphistomidae</taxon>
        <taxon>Calicophoron</taxon>
    </lineage>
</organism>
<proteinExistence type="predicted"/>
<dbReference type="GO" id="GO:0035091">
    <property type="term" value="F:phosphatidylinositol binding"/>
    <property type="evidence" value="ECO:0007669"/>
    <property type="project" value="TreeGrafter"/>
</dbReference>
<dbReference type="Proteomes" id="UP001497525">
    <property type="component" value="Unassembled WGS sequence"/>
</dbReference>
<name>A0AAV2TH23_CALDB</name>
<gene>
    <name evidence="12" type="ORF">CDAUBV1_LOCUS9759</name>
</gene>
<keyword evidence="4" id="KW-0479">Metal-binding</keyword>
<keyword evidence="7" id="KW-1133">Transmembrane helix</keyword>
<dbReference type="AlphaFoldDB" id="A0AAV2TH23"/>
<evidence type="ECO:0000256" key="8">
    <source>
        <dbReference type="ARBA" id="ARBA00023055"/>
    </source>
</evidence>
<reference evidence="12" key="1">
    <citation type="submission" date="2024-06" db="EMBL/GenBank/DDBJ databases">
        <authorList>
            <person name="Liu X."/>
            <person name="Lenzi L."/>
            <person name="Haldenby T S."/>
            <person name="Uol C."/>
        </authorList>
    </citation>
    <scope>NUCLEOTIDE SEQUENCE</scope>
</reference>
<accession>A0AAV2TH23</accession>
<evidence type="ECO:0000256" key="3">
    <source>
        <dbReference type="ARBA" id="ARBA00022692"/>
    </source>
</evidence>
<keyword evidence="5" id="KW-0677">Repeat</keyword>
<evidence type="ECO:0000256" key="5">
    <source>
        <dbReference type="ARBA" id="ARBA00022737"/>
    </source>
</evidence>
<evidence type="ECO:0000256" key="2">
    <source>
        <dbReference type="ARBA" id="ARBA00022448"/>
    </source>
</evidence>
<keyword evidence="2" id="KW-0813">Transport</keyword>
<evidence type="ECO:0000256" key="6">
    <source>
        <dbReference type="ARBA" id="ARBA00022837"/>
    </source>
</evidence>
<dbReference type="GO" id="GO:0008429">
    <property type="term" value="F:phosphatidylethanolamine binding"/>
    <property type="evidence" value="ECO:0007669"/>
    <property type="project" value="TreeGrafter"/>
</dbReference>
<keyword evidence="3" id="KW-0812">Transmembrane</keyword>
<dbReference type="GO" id="GO:0006869">
    <property type="term" value="P:lipid transport"/>
    <property type="evidence" value="ECO:0007669"/>
    <property type="project" value="UniProtKB-KW"/>
</dbReference>
<dbReference type="InterPro" id="IPR039010">
    <property type="entry name" value="Synaptotagmin_SMP"/>
</dbReference>
<evidence type="ECO:0000256" key="9">
    <source>
        <dbReference type="ARBA" id="ARBA00023121"/>
    </source>
</evidence>
<protein>
    <recommendedName>
        <fullName evidence="11">SMP-LTD domain-containing protein</fullName>
    </recommendedName>
</protein>
<comment type="subcellular location">
    <subcellularLocation>
        <location evidence="1">Membrane</location>
    </subcellularLocation>
</comment>
<keyword evidence="6" id="KW-0106">Calcium</keyword>
<dbReference type="InterPro" id="IPR031468">
    <property type="entry name" value="SMP_LBD"/>
</dbReference>
<dbReference type="GO" id="GO:0005509">
    <property type="term" value="F:calcium ion binding"/>
    <property type="evidence" value="ECO:0007669"/>
    <property type="project" value="TreeGrafter"/>
</dbReference>
<evidence type="ECO:0000256" key="4">
    <source>
        <dbReference type="ARBA" id="ARBA00022723"/>
    </source>
</evidence>
<dbReference type="PANTHER" id="PTHR45761">
    <property type="entry name" value="EXTENDED SYNAPTOTAGMIN-LIKE PROTEIN 2, ISOFORM C"/>
    <property type="match status" value="1"/>
</dbReference>
<evidence type="ECO:0000313" key="12">
    <source>
        <dbReference type="EMBL" id="CAL5135631.1"/>
    </source>
</evidence>
<dbReference type="Pfam" id="PF17047">
    <property type="entry name" value="SMP_LBD"/>
    <property type="match status" value="1"/>
</dbReference>
<dbReference type="GO" id="GO:0005544">
    <property type="term" value="F:calcium-dependent phospholipid binding"/>
    <property type="evidence" value="ECO:0007669"/>
    <property type="project" value="TreeGrafter"/>
</dbReference>
<sequence length="143" mass="16254">MGYLGLSPTWVAVGTFGYFAIQVAQGRRVGLTGSLRAIGENEKKFILQNFSVRDLPSWVYFPDVERAEWLNKVIKRMWPYISDYAKDILVETVQPAVNSNLPKALTPFEFITIDLGDTVRVVCNSHPGSPRESEVSKFTWRRV</sequence>
<feature type="domain" description="SMP-LTD" evidence="11">
    <location>
        <begin position="63"/>
        <end position="143"/>
    </location>
</feature>
<evidence type="ECO:0000256" key="10">
    <source>
        <dbReference type="ARBA" id="ARBA00023136"/>
    </source>
</evidence>
<dbReference type="GO" id="GO:0031210">
    <property type="term" value="F:phosphatidylcholine binding"/>
    <property type="evidence" value="ECO:0007669"/>
    <property type="project" value="TreeGrafter"/>
</dbReference>
<dbReference type="InterPro" id="IPR051634">
    <property type="entry name" value="Extended_Synaptotagmin"/>
</dbReference>
<evidence type="ECO:0000256" key="7">
    <source>
        <dbReference type="ARBA" id="ARBA00022989"/>
    </source>
</evidence>
<evidence type="ECO:0000313" key="13">
    <source>
        <dbReference type="Proteomes" id="UP001497525"/>
    </source>
</evidence>
<dbReference type="EMBL" id="CAXLJL010000267">
    <property type="protein sequence ID" value="CAL5135631.1"/>
    <property type="molecule type" value="Genomic_DNA"/>
</dbReference>
<keyword evidence="8" id="KW-0445">Lipid transport</keyword>
<dbReference type="GO" id="GO:0005789">
    <property type="term" value="C:endoplasmic reticulum membrane"/>
    <property type="evidence" value="ECO:0007669"/>
    <property type="project" value="TreeGrafter"/>
</dbReference>
<keyword evidence="9" id="KW-0446">Lipid-binding</keyword>
<evidence type="ECO:0000259" key="11">
    <source>
        <dbReference type="PROSITE" id="PS51847"/>
    </source>
</evidence>